<evidence type="ECO:0000313" key="9">
    <source>
        <dbReference type="WBParaSite" id="HCON_00023667-00001"/>
    </source>
</evidence>
<evidence type="ECO:0000256" key="4">
    <source>
        <dbReference type="PIRSR" id="PIRSR601820-1"/>
    </source>
</evidence>
<accession>A0A7I4XZB0</accession>
<dbReference type="AlphaFoldDB" id="A0A7I4XZB0"/>
<keyword evidence="2" id="KW-0964">Secreted</keyword>
<dbReference type="GO" id="GO:0031012">
    <property type="term" value="C:extracellular matrix"/>
    <property type="evidence" value="ECO:0007669"/>
    <property type="project" value="TreeGrafter"/>
</dbReference>
<evidence type="ECO:0000256" key="3">
    <source>
        <dbReference type="ARBA" id="ARBA00023157"/>
    </source>
</evidence>
<dbReference type="OMA" id="SINCDNY"/>
<feature type="signal peptide" evidence="6">
    <location>
        <begin position="1"/>
        <end position="24"/>
    </location>
</feature>
<dbReference type="InterPro" id="IPR001820">
    <property type="entry name" value="TIMP"/>
</dbReference>
<feature type="disulfide bond" evidence="5">
    <location>
        <begin position="25"/>
        <end position="93"/>
    </location>
</feature>
<dbReference type="GO" id="GO:0008191">
    <property type="term" value="F:metalloendopeptidase inhibitor activity"/>
    <property type="evidence" value="ECO:0007669"/>
    <property type="project" value="InterPro"/>
</dbReference>
<dbReference type="GO" id="GO:0002020">
    <property type="term" value="F:protease binding"/>
    <property type="evidence" value="ECO:0007669"/>
    <property type="project" value="TreeGrafter"/>
</dbReference>
<feature type="binding site" evidence="4">
    <location>
        <position position="25"/>
    </location>
    <ligand>
        <name>Zn(2+)</name>
        <dbReference type="ChEBI" id="CHEBI:29105"/>
        <note>ligand shared with metalloproteinase partner</note>
    </ligand>
</feature>
<proteinExistence type="predicted"/>
<dbReference type="GO" id="GO:0046872">
    <property type="term" value="F:metal ion binding"/>
    <property type="evidence" value="ECO:0007669"/>
    <property type="project" value="UniProtKB-KW"/>
</dbReference>
<sequence>PTAKSCSRMIWLLVFYSCIALSMACFCTPAQGTKESFCKADWVSHVMVLGRKRNPDPNGDKIYVLQHIDVYKKPQSITQLPAFIYTPSSSAACGIKLKVGSEYLLAGATRSKNYYFTFRCGQIVDDSQTVQTEYGTPIEWKLVSPATKSALTSINCDNYRDITLTNQRNKYLH</sequence>
<keyword evidence="4" id="KW-0479">Metal-binding</keyword>
<dbReference type="Pfam" id="PF00965">
    <property type="entry name" value="TIMP"/>
    <property type="match status" value="1"/>
</dbReference>
<feature type="disulfide bond" evidence="5">
    <location>
        <begin position="27"/>
        <end position="120"/>
    </location>
</feature>
<dbReference type="SUPFAM" id="SSF50242">
    <property type="entry name" value="TIMP-like"/>
    <property type="match status" value="1"/>
</dbReference>
<dbReference type="InterPro" id="IPR008993">
    <property type="entry name" value="TIMP-like_OB-fold"/>
</dbReference>
<evidence type="ECO:0000256" key="6">
    <source>
        <dbReference type="SAM" id="SignalP"/>
    </source>
</evidence>
<protein>
    <submittedName>
        <fullName evidence="9">NTR domain-containing protein</fullName>
    </submittedName>
</protein>
<dbReference type="CDD" id="cd03577">
    <property type="entry name" value="NTR_TIMP_like"/>
    <property type="match status" value="1"/>
</dbReference>
<dbReference type="SMART" id="SM00206">
    <property type="entry name" value="NTR"/>
    <property type="match status" value="1"/>
</dbReference>
<evidence type="ECO:0000259" key="7">
    <source>
        <dbReference type="PROSITE" id="PS50189"/>
    </source>
</evidence>
<keyword evidence="4" id="KW-0862">Zinc</keyword>
<evidence type="ECO:0000256" key="5">
    <source>
        <dbReference type="PIRSR" id="PIRSR601820-3"/>
    </source>
</evidence>
<reference evidence="9" key="1">
    <citation type="submission" date="2020-12" db="UniProtKB">
        <authorList>
            <consortium name="WormBaseParasite"/>
        </authorList>
    </citation>
    <scope>IDENTIFICATION</scope>
    <source>
        <strain evidence="9">MHco3</strain>
    </source>
</reference>
<keyword evidence="3 5" id="KW-1015">Disulfide bond</keyword>
<name>A0A7I4XZB0_HAECO</name>
<dbReference type="Gene3D" id="2.40.50.120">
    <property type="match status" value="1"/>
</dbReference>
<dbReference type="PANTHER" id="PTHR11844:SF29">
    <property type="entry name" value="METALLOPROTEINASE INHIBITOR TAG-225-RELATED"/>
    <property type="match status" value="1"/>
</dbReference>
<dbReference type="WBParaSite" id="HCON_00023667-00001">
    <property type="protein sequence ID" value="HCON_00023667-00001"/>
    <property type="gene ID" value="HCON_00023667"/>
</dbReference>
<dbReference type="GO" id="GO:0005615">
    <property type="term" value="C:extracellular space"/>
    <property type="evidence" value="ECO:0007669"/>
    <property type="project" value="TreeGrafter"/>
</dbReference>
<evidence type="ECO:0000313" key="8">
    <source>
        <dbReference type="Proteomes" id="UP000025227"/>
    </source>
</evidence>
<feature type="chain" id="PRO_5029735574" evidence="6">
    <location>
        <begin position="25"/>
        <end position="173"/>
    </location>
</feature>
<dbReference type="PANTHER" id="PTHR11844">
    <property type="entry name" value="METALLOPROTEASE INHIBITOR"/>
    <property type="match status" value="1"/>
</dbReference>
<keyword evidence="8" id="KW-1185">Reference proteome</keyword>
<dbReference type="Proteomes" id="UP000025227">
    <property type="component" value="Unplaced"/>
</dbReference>
<dbReference type="InterPro" id="IPR001134">
    <property type="entry name" value="Netrin_domain"/>
</dbReference>
<feature type="domain" description="NTR" evidence="7">
    <location>
        <begin position="25"/>
        <end position="156"/>
    </location>
</feature>
<dbReference type="OrthoDB" id="6041373at2759"/>
<comment type="subcellular location">
    <subcellularLocation>
        <location evidence="1">Secreted</location>
    </subcellularLocation>
</comment>
<keyword evidence="6" id="KW-0732">Signal</keyword>
<dbReference type="PROSITE" id="PS50189">
    <property type="entry name" value="NTR"/>
    <property type="match status" value="1"/>
</dbReference>
<organism evidence="8 9">
    <name type="scientific">Haemonchus contortus</name>
    <name type="common">Barber pole worm</name>
    <dbReference type="NCBI Taxonomy" id="6289"/>
    <lineage>
        <taxon>Eukaryota</taxon>
        <taxon>Metazoa</taxon>
        <taxon>Ecdysozoa</taxon>
        <taxon>Nematoda</taxon>
        <taxon>Chromadorea</taxon>
        <taxon>Rhabditida</taxon>
        <taxon>Rhabditina</taxon>
        <taxon>Rhabditomorpha</taxon>
        <taxon>Strongyloidea</taxon>
        <taxon>Trichostrongylidae</taxon>
        <taxon>Haemonchus</taxon>
    </lineage>
</organism>
<dbReference type="GO" id="GO:0051045">
    <property type="term" value="P:negative regulation of membrane protein ectodomain proteolysis"/>
    <property type="evidence" value="ECO:0007669"/>
    <property type="project" value="TreeGrafter"/>
</dbReference>
<evidence type="ECO:0000256" key="2">
    <source>
        <dbReference type="ARBA" id="ARBA00022525"/>
    </source>
</evidence>
<evidence type="ECO:0000256" key="1">
    <source>
        <dbReference type="ARBA" id="ARBA00004613"/>
    </source>
</evidence>